<evidence type="ECO:0000256" key="1">
    <source>
        <dbReference type="SAM" id="MobiDB-lite"/>
    </source>
</evidence>
<proteinExistence type="predicted"/>
<accession>A0A9W8DKT3</accession>
<name>A0A9W8DKT3_9FUNG</name>
<feature type="compositionally biased region" description="Polar residues" evidence="1">
    <location>
        <begin position="41"/>
        <end position="50"/>
    </location>
</feature>
<evidence type="ECO:0000313" key="2">
    <source>
        <dbReference type="EMBL" id="KAJ1912453.1"/>
    </source>
</evidence>
<reference evidence="2" key="1">
    <citation type="submission" date="2022-07" db="EMBL/GenBank/DDBJ databases">
        <title>Phylogenomic reconstructions and comparative analyses of Kickxellomycotina fungi.</title>
        <authorList>
            <person name="Reynolds N.K."/>
            <person name="Stajich J.E."/>
            <person name="Barry K."/>
            <person name="Grigoriev I.V."/>
            <person name="Crous P."/>
            <person name="Smith M.E."/>
        </authorList>
    </citation>
    <scope>NUCLEOTIDE SEQUENCE</scope>
    <source>
        <strain evidence="2">NBRC 100468</strain>
    </source>
</reference>
<dbReference type="AlphaFoldDB" id="A0A9W8DKT3"/>
<protein>
    <submittedName>
        <fullName evidence="2">Uncharacterized protein</fullName>
    </submittedName>
</protein>
<feature type="compositionally biased region" description="Acidic residues" evidence="1">
    <location>
        <begin position="51"/>
        <end position="74"/>
    </location>
</feature>
<feature type="region of interest" description="Disordered" evidence="1">
    <location>
        <begin position="86"/>
        <end position="112"/>
    </location>
</feature>
<gene>
    <name evidence="2" type="ORF">H4219_005594</name>
</gene>
<organism evidence="2 3">
    <name type="scientific">Mycoemilia scoparia</name>
    <dbReference type="NCBI Taxonomy" id="417184"/>
    <lineage>
        <taxon>Eukaryota</taxon>
        <taxon>Fungi</taxon>
        <taxon>Fungi incertae sedis</taxon>
        <taxon>Zoopagomycota</taxon>
        <taxon>Kickxellomycotina</taxon>
        <taxon>Kickxellomycetes</taxon>
        <taxon>Kickxellales</taxon>
        <taxon>Kickxellaceae</taxon>
        <taxon>Mycoemilia</taxon>
    </lineage>
</organism>
<feature type="region of interest" description="Disordered" evidence="1">
    <location>
        <begin position="1"/>
        <end position="74"/>
    </location>
</feature>
<keyword evidence="3" id="KW-1185">Reference proteome</keyword>
<dbReference type="Proteomes" id="UP001150538">
    <property type="component" value="Unassembled WGS sequence"/>
</dbReference>
<sequence length="149" mass="16400">MSASTPGSGAAKKLAHPHPSILSLPNIPVLSNDGIPHSEESLASVQSEQEYSNDEDQTYEIEDEDDEDQTYEIEEDDDEVVIADNNSTAAGSTLRTKRARANGDGKEHSAKRRVVKNPKISEGTMESKENDIARHYEDLENDGTFVKLQ</sequence>
<evidence type="ECO:0000313" key="3">
    <source>
        <dbReference type="Proteomes" id="UP001150538"/>
    </source>
</evidence>
<dbReference type="EMBL" id="JANBPU010000343">
    <property type="protein sequence ID" value="KAJ1912453.1"/>
    <property type="molecule type" value="Genomic_DNA"/>
</dbReference>
<comment type="caution">
    <text evidence="2">The sequence shown here is derived from an EMBL/GenBank/DDBJ whole genome shotgun (WGS) entry which is preliminary data.</text>
</comment>